<proteinExistence type="inferred from homology"/>
<dbReference type="Pfam" id="PF00126">
    <property type="entry name" value="HTH_1"/>
    <property type="match status" value="1"/>
</dbReference>
<evidence type="ECO:0000313" key="6">
    <source>
        <dbReference type="EMBL" id="GLS21703.1"/>
    </source>
</evidence>
<dbReference type="RefSeq" id="WP_284314713.1">
    <property type="nucleotide sequence ID" value="NZ_BSPC01000054.1"/>
</dbReference>
<dbReference type="InterPro" id="IPR036390">
    <property type="entry name" value="WH_DNA-bd_sf"/>
</dbReference>
<reference evidence="7" key="1">
    <citation type="journal article" date="2019" name="Int. J. Syst. Evol. Microbiol.">
        <title>The Global Catalogue of Microorganisms (GCM) 10K type strain sequencing project: providing services to taxonomists for standard genome sequencing and annotation.</title>
        <authorList>
            <consortium name="The Broad Institute Genomics Platform"/>
            <consortium name="The Broad Institute Genome Sequencing Center for Infectious Disease"/>
            <person name="Wu L."/>
            <person name="Ma J."/>
        </authorList>
    </citation>
    <scope>NUCLEOTIDE SEQUENCE [LARGE SCALE GENOMIC DNA]</scope>
    <source>
        <strain evidence="7">NBRC 101365</strain>
    </source>
</reference>
<accession>A0ABQ6CN21</accession>
<keyword evidence="7" id="KW-1185">Reference proteome</keyword>
<dbReference type="PRINTS" id="PR00039">
    <property type="entry name" value="HTHLYSR"/>
</dbReference>
<dbReference type="SUPFAM" id="SSF46785">
    <property type="entry name" value="Winged helix' DNA-binding domain"/>
    <property type="match status" value="1"/>
</dbReference>
<evidence type="ECO:0000256" key="3">
    <source>
        <dbReference type="ARBA" id="ARBA00023125"/>
    </source>
</evidence>
<dbReference type="Proteomes" id="UP001156882">
    <property type="component" value="Unassembled WGS sequence"/>
</dbReference>
<evidence type="ECO:0000256" key="1">
    <source>
        <dbReference type="ARBA" id="ARBA00009437"/>
    </source>
</evidence>
<dbReference type="Gene3D" id="3.40.190.10">
    <property type="entry name" value="Periplasmic binding protein-like II"/>
    <property type="match status" value="2"/>
</dbReference>
<name>A0ABQ6CN21_9HYPH</name>
<dbReference type="SUPFAM" id="SSF53850">
    <property type="entry name" value="Periplasmic binding protein-like II"/>
    <property type="match status" value="1"/>
</dbReference>
<evidence type="ECO:0000313" key="7">
    <source>
        <dbReference type="Proteomes" id="UP001156882"/>
    </source>
</evidence>
<evidence type="ECO:0000256" key="4">
    <source>
        <dbReference type="ARBA" id="ARBA00023163"/>
    </source>
</evidence>
<dbReference type="InterPro" id="IPR000847">
    <property type="entry name" value="LysR_HTH_N"/>
</dbReference>
<comment type="caution">
    <text evidence="6">The sequence shown here is derived from an EMBL/GenBank/DDBJ whole genome shotgun (WGS) entry which is preliminary data.</text>
</comment>
<dbReference type="Pfam" id="PF03466">
    <property type="entry name" value="LysR_substrate"/>
    <property type="match status" value="1"/>
</dbReference>
<dbReference type="InterPro" id="IPR036388">
    <property type="entry name" value="WH-like_DNA-bd_sf"/>
</dbReference>
<dbReference type="CDD" id="cd08414">
    <property type="entry name" value="PBP2_LTTR_aromatics_like"/>
    <property type="match status" value="1"/>
</dbReference>
<gene>
    <name evidence="6" type="ORF">GCM10007874_47200</name>
</gene>
<dbReference type="Gene3D" id="1.10.10.10">
    <property type="entry name" value="Winged helix-like DNA-binding domain superfamily/Winged helix DNA-binding domain"/>
    <property type="match status" value="1"/>
</dbReference>
<evidence type="ECO:0000259" key="5">
    <source>
        <dbReference type="PROSITE" id="PS50931"/>
    </source>
</evidence>
<evidence type="ECO:0000256" key="2">
    <source>
        <dbReference type="ARBA" id="ARBA00023015"/>
    </source>
</evidence>
<dbReference type="PROSITE" id="PS50931">
    <property type="entry name" value="HTH_LYSR"/>
    <property type="match status" value="1"/>
</dbReference>
<keyword evidence="4" id="KW-0804">Transcription</keyword>
<dbReference type="EMBL" id="BSPC01000054">
    <property type="protein sequence ID" value="GLS21703.1"/>
    <property type="molecule type" value="Genomic_DNA"/>
</dbReference>
<sequence>MSIQRLRHFIALAEEGNFARAAERCGIRQPPFSQSIARLERDSGATLFLRAASGTKLTPAGEALLPEARITVSAFDRGSALARRTAQAGHPVRIGLVHAALWGVMPALLTLARDEEIPVELIQMRSNEQLEALADGRLDLGVASPPFAMTARMRTIPVHGEEIVAAVPASQAPAMGDTIALAEIADRLVMFPRQQGPALHEAILALFATQGLTPRIVQETPEMMTTLALVAAGVGAALLPASVARALPAVGVLYRRIADDVAVPSWPLALVHMPLPATSPAGRLLAAWRRK</sequence>
<keyword evidence="2" id="KW-0805">Transcription regulation</keyword>
<dbReference type="InterPro" id="IPR005119">
    <property type="entry name" value="LysR_subst-bd"/>
</dbReference>
<protein>
    <submittedName>
        <fullName evidence="6">LysR family transcriptional regulator</fullName>
    </submittedName>
</protein>
<keyword evidence="3" id="KW-0238">DNA-binding</keyword>
<organism evidence="6 7">
    <name type="scientific">Labrys miyagiensis</name>
    <dbReference type="NCBI Taxonomy" id="346912"/>
    <lineage>
        <taxon>Bacteria</taxon>
        <taxon>Pseudomonadati</taxon>
        <taxon>Pseudomonadota</taxon>
        <taxon>Alphaproteobacteria</taxon>
        <taxon>Hyphomicrobiales</taxon>
        <taxon>Xanthobacteraceae</taxon>
        <taxon>Labrys</taxon>
    </lineage>
</organism>
<comment type="similarity">
    <text evidence="1">Belongs to the LysR transcriptional regulatory family.</text>
</comment>
<dbReference type="PANTHER" id="PTHR30346">
    <property type="entry name" value="TRANSCRIPTIONAL DUAL REGULATOR HCAR-RELATED"/>
    <property type="match status" value="1"/>
</dbReference>
<feature type="domain" description="HTH lysR-type" evidence="5">
    <location>
        <begin position="1"/>
        <end position="58"/>
    </location>
</feature>
<dbReference type="PANTHER" id="PTHR30346:SF30">
    <property type="entry name" value="SMALL NEUTRAL PROTEASE REGULATORY PROTEIN"/>
    <property type="match status" value="1"/>
</dbReference>